<evidence type="ECO:0000313" key="6">
    <source>
        <dbReference type="Proteomes" id="UP000019141"/>
    </source>
</evidence>
<dbReference type="InterPro" id="IPR036683">
    <property type="entry name" value="CO_DH_flav_C_dom_sf"/>
</dbReference>
<dbReference type="EMBL" id="AZHW01001091">
    <property type="protein sequence ID" value="ETW94263.1"/>
    <property type="molecule type" value="Genomic_DNA"/>
</dbReference>
<dbReference type="HOGENOM" id="CLU_058050_0_1_7"/>
<keyword evidence="6" id="KW-1185">Reference proteome</keyword>
<accession>W4L858</accession>
<dbReference type="InterPro" id="IPR016169">
    <property type="entry name" value="FAD-bd_PCMH_sub2"/>
</dbReference>
<name>W4L858_ENTF1</name>
<dbReference type="InterPro" id="IPR016166">
    <property type="entry name" value="FAD-bd_PCMH"/>
</dbReference>
<dbReference type="InterPro" id="IPR051312">
    <property type="entry name" value="Diverse_Substr_Oxidored"/>
</dbReference>
<dbReference type="Pfam" id="PF00941">
    <property type="entry name" value="FAD_binding_5"/>
    <property type="match status" value="1"/>
</dbReference>
<keyword evidence="3" id="KW-0560">Oxidoreductase</keyword>
<feature type="domain" description="FAD-binding PCMH-type" evidence="4">
    <location>
        <begin position="1"/>
        <end position="176"/>
    </location>
</feature>
<evidence type="ECO:0000256" key="3">
    <source>
        <dbReference type="ARBA" id="ARBA00023002"/>
    </source>
</evidence>
<organism evidence="5 6">
    <name type="scientific">Entotheonella factor</name>
    <dbReference type="NCBI Taxonomy" id="1429438"/>
    <lineage>
        <taxon>Bacteria</taxon>
        <taxon>Pseudomonadati</taxon>
        <taxon>Nitrospinota/Tectimicrobiota group</taxon>
        <taxon>Candidatus Tectimicrobiota</taxon>
        <taxon>Candidatus Entotheonellia</taxon>
        <taxon>Candidatus Entotheonellales</taxon>
        <taxon>Candidatus Entotheonellaceae</taxon>
        <taxon>Candidatus Entotheonella</taxon>
    </lineage>
</organism>
<dbReference type="PROSITE" id="PS51387">
    <property type="entry name" value="FAD_PCMH"/>
    <property type="match status" value="1"/>
</dbReference>
<dbReference type="Gene3D" id="3.30.43.10">
    <property type="entry name" value="Uridine Diphospho-n-acetylenolpyruvylglucosamine Reductase, domain 2"/>
    <property type="match status" value="1"/>
</dbReference>
<dbReference type="SUPFAM" id="SSF56176">
    <property type="entry name" value="FAD-binding/transporter-associated domain-like"/>
    <property type="match status" value="1"/>
</dbReference>
<evidence type="ECO:0000256" key="2">
    <source>
        <dbReference type="ARBA" id="ARBA00022827"/>
    </source>
</evidence>
<evidence type="ECO:0000256" key="1">
    <source>
        <dbReference type="ARBA" id="ARBA00022630"/>
    </source>
</evidence>
<dbReference type="InterPro" id="IPR005107">
    <property type="entry name" value="CO_DH_flav_C"/>
</dbReference>
<dbReference type="Gene3D" id="3.30.390.50">
    <property type="entry name" value="CO dehydrogenase flavoprotein, C-terminal domain"/>
    <property type="match status" value="1"/>
</dbReference>
<comment type="caution">
    <text evidence="5">The sequence shown here is derived from an EMBL/GenBank/DDBJ whole genome shotgun (WGS) entry which is preliminary data.</text>
</comment>
<dbReference type="PANTHER" id="PTHR42659:SF2">
    <property type="entry name" value="XANTHINE DEHYDROGENASE SUBUNIT C-RELATED"/>
    <property type="match status" value="1"/>
</dbReference>
<gene>
    <name evidence="5" type="ORF">ETSY1_35620</name>
</gene>
<reference evidence="5 6" key="1">
    <citation type="journal article" date="2014" name="Nature">
        <title>An environmental bacterial taxon with a large and distinct metabolic repertoire.</title>
        <authorList>
            <person name="Wilson M.C."/>
            <person name="Mori T."/>
            <person name="Ruckert C."/>
            <person name="Uria A.R."/>
            <person name="Helf M.J."/>
            <person name="Takada K."/>
            <person name="Gernert C."/>
            <person name="Steffens U.A."/>
            <person name="Heycke N."/>
            <person name="Schmitt S."/>
            <person name="Rinke C."/>
            <person name="Helfrich E.J."/>
            <person name="Brachmann A.O."/>
            <person name="Gurgui C."/>
            <person name="Wakimoto T."/>
            <person name="Kracht M."/>
            <person name="Crusemann M."/>
            <person name="Hentschel U."/>
            <person name="Abe I."/>
            <person name="Matsunaga S."/>
            <person name="Kalinowski J."/>
            <person name="Takeyama H."/>
            <person name="Piel J."/>
        </authorList>
    </citation>
    <scope>NUCLEOTIDE SEQUENCE [LARGE SCALE GENOMIC DNA]</scope>
    <source>
        <strain evidence="6">TSY1</strain>
    </source>
</reference>
<sequence length="288" mass="29458">MHAFDYVAAQTVQEAVSLLAEKGDAARVLAGGTDLIVQVREGRRSPDLIVDVKTIPDTNVLSYSPQSGLTIGAAVPCYRIYGDEAIAAAYPGLVDAFSLVGGTQIQGRASVGGNLCNSSPAADTIPALMAHNAMAVIAGPGGTREVAVADFCTGPGRNVLQNGEFLVSLTMPAPPAGFGACYLRFIPRNEMDIAVVGAGSSVVLGGTTIVSIRVALGAVGPTPIMVDTSALEGQPANEATINMAAEAAMAAASPISDMRGTVEQRRHLSGVLTRRTLQQAIARANGEA</sequence>
<dbReference type="InterPro" id="IPR016167">
    <property type="entry name" value="FAD-bd_PCMH_sub1"/>
</dbReference>
<dbReference type="Gene3D" id="3.30.465.10">
    <property type="match status" value="1"/>
</dbReference>
<dbReference type="PANTHER" id="PTHR42659">
    <property type="entry name" value="XANTHINE DEHYDROGENASE SUBUNIT C-RELATED"/>
    <property type="match status" value="1"/>
</dbReference>
<dbReference type="GO" id="GO:0016491">
    <property type="term" value="F:oxidoreductase activity"/>
    <property type="evidence" value="ECO:0007669"/>
    <property type="project" value="UniProtKB-KW"/>
</dbReference>
<dbReference type="AlphaFoldDB" id="W4L858"/>
<keyword evidence="2" id="KW-0274">FAD</keyword>
<evidence type="ECO:0000313" key="5">
    <source>
        <dbReference type="EMBL" id="ETW94263.1"/>
    </source>
</evidence>
<evidence type="ECO:0000259" key="4">
    <source>
        <dbReference type="PROSITE" id="PS51387"/>
    </source>
</evidence>
<dbReference type="InterPro" id="IPR036318">
    <property type="entry name" value="FAD-bd_PCMH-like_sf"/>
</dbReference>
<dbReference type="InterPro" id="IPR002346">
    <property type="entry name" value="Mopterin_DH_FAD-bd"/>
</dbReference>
<dbReference type="SMART" id="SM01092">
    <property type="entry name" value="CO_deh_flav_C"/>
    <property type="match status" value="1"/>
</dbReference>
<protein>
    <submittedName>
        <fullName evidence="5">Carbon-monoxide dehydrogenase</fullName>
    </submittedName>
</protein>
<dbReference type="Proteomes" id="UP000019141">
    <property type="component" value="Unassembled WGS sequence"/>
</dbReference>
<dbReference type="GO" id="GO:0071949">
    <property type="term" value="F:FAD binding"/>
    <property type="evidence" value="ECO:0007669"/>
    <property type="project" value="InterPro"/>
</dbReference>
<dbReference type="PATRIC" id="fig|1429438.4.peg.6702"/>
<dbReference type="SUPFAM" id="SSF55447">
    <property type="entry name" value="CO dehydrogenase flavoprotein C-terminal domain-like"/>
    <property type="match status" value="1"/>
</dbReference>
<keyword evidence="1" id="KW-0285">Flavoprotein</keyword>
<dbReference type="Pfam" id="PF03450">
    <property type="entry name" value="CO_deh_flav_C"/>
    <property type="match status" value="1"/>
</dbReference>
<proteinExistence type="predicted"/>